<keyword evidence="5" id="KW-0411">Iron-sulfur</keyword>
<sequence>MANTREYPRNKEGSTIGKIVVDRDLCIAAISCIAVAETTFQLDDESKVVAIDPNAADDATLIAAAESCPTKAILLFDKAGTKVCPK</sequence>
<evidence type="ECO:0000256" key="2">
    <source>
        <dbReference type="ARBA" id="ARBA00022723"/>
    </source>
</evidence>
<dbReference type="Gene3D" id="3.30.70.20">
    <property type="match status" value="1"/>
</dbReference>
<evidence type="ECO:0000313" key="7">
    <source>
        <dbReference type="Proteomes" id="UP000177996"/>
    </source>
</evidence>
<evidence type="ECO:0000256" key="5">
    <source>
        <dbReference type="ARBA" id="ARBA00023014"/>
    </source>
</evidence>
<keyword evidence="4" id="KW-0408">Iron</keyword>
<dbReference type="PANTHER" id="PTHR36923">
    <property type="entry name" value="FERREDOXIN"/>
    <property type="match status" value="1"/>
</dbReference>
<evidence type="ECO:0000256" key="1">
    <source>
        <dbReference type="ARBA" id="ARBA00022448"/>
    </source>
</evidence>
<evidence type="ECO:0000256" key="3">
    <source>
        <dbReference type="ARBA" id="ARBA00022982"/>
    </source>
</evidence>
<keyword evidence="3" id="KW-0249">Electron transport</keyword>
<organism evidence="6 7">
    <name type="scientific">Candidatus Lloydbacteria bacterium RIFCSPHIGHO2_02_FULL_50_13</name>
    <dbReference type="NCBI Taxonomy" id="1798661"/>
    <lineage>
        <taxon>Bacteria</taxon>
        <taxon>Candidatus Lloydiibacteriota</taxon>
    </lineage>
</organism>
<dbReference type="GO" id="GO:0051536">
    <property type="term" value="F:iron-sulfur cluster binding"/>
    <property type="evidence" value="ECO:0007669"/>
    <property type="project" value="UniProtKB-KW"/>
</dbReference>
<keyword evidence="1" id="KW-0813">Transport</keyword>
<dbReference type="AlphaFoldDB" id="A0A1G2D4K2"/>
<proteinExistence type="predicted"/>
<keyword evidence="2" id="KW-0479">Metal-binding</keyword>
<dbReference type="STRING" id="1798661.A3D65_04330"/>
<dbReference type="PANTHER" id="PTHR36923:SF3">
    <property type="entry name" value="FERREDOXIN"/>
    <property type="match status" value="1"/>
</dbReference>
<dbReference type="Proteomes" id="UP000177996">
    <property type="component" value="Unassembled WGS sequence"/>
</dbReference>
<evidence type="ECO:0008006" key="8">
    <source>
        <dbReference type="Google" id="ProtNLM"/>
    </source>
</evidence>
<dbReference type="EMBL" id="MHLL01000051">
    <property type="protein sequence ID" value="OGZ07851.1"/>
    <property type="molecule type" value="Genomic_DNA"/>
</dbReference>
<dbReference type="Pfam" id="PF13370">
    <property type="entry name" value="Fer4_13"/>
    <property type="match status" value="1"/>
</dbReference>
<evidence type="ECO:0000256" key="4">
    <source>
        <dbReference type="ARBA" id="ARBA00023004"/>
    </source>
</evidence>
<name>A0A1G2D4K2_9BACT</name>
<gene>
    <name evidence="6" type="ORF">A3D65_04330</name>
</gene>
<accession>A0A1G2D4K2</accession>
<evidence type="ECO:0000313" key="6">
    <source>
        <dbReference type="EMBL" id="OGZ07851.1"/>
    </source>
</evidence>
<dbReference type="GO" id="GO:0046872">
    <property type="term" value="F:metal ion binding"/>
    <property type="evidence" value="ECO:0007669"/>
    <property type="project" value="UniProtKB-KW"/>
</dbReference>
<reference evidence="6 7" key="1">
    <citation type="journal article" date="2016" name="Nat. Commun.">
        <title>Thousands of microbial genomes shed light on interconnected biogeochemical processes in an aquifer system.</title>
        <authorList>
            <person name="Anantharaman K."/>
            <person name="Brown C.T."/>
            <person name="Hug L.A."/>
            <person name="Sharon I."/>
            <person name="Castelle C.J."/>
            <person name="Probst A.J."/>
            <person name="Thomas B.C."/>
            <person name="Singh A."/>
            <person name="Wilkins M.J."/>
            <person name="Karaoz U."/>
            <person name="Brodie E.L."/>
            <person name="Williams K.H."/>
            <person name="Hubbard S.S."/>
            <person name="Banfield J.F."/>
        </authorList>
    </citation>
    <scope>NUCLEOTIDE SEQUENCE [LARGE SCALE GENOMIC DNA]</scope>
</reference>
<protein>
    <recommendedName>
        <fullName evidence="8">Ferredoxin</fullName>
    </recommendedName>
</protein>
<dbReference type="InterPro" id="IPR051269">
    <property type="entry name" value="Fe-S_cluster_ET"/>
</dbReference>
<dbReference type="SUPFAM" id="SSF54862">
    <property type="entry name" value="4Fe-4S ferredoxins"/>
    <property type="match status" value="1"/>
</dbReference>
<comment type="caution">
    <text evidence="6">The sequence shown here is derived from an EMBL/GenBank/DDBJ whole genome shotgun (WGS) entry which is preliminary data.</text>
</comment>